<evidence type="ECO:0000256" key="5">
    <source>
        <dbReference type="ARBA" id="ARBA00023315"/>
    </source>
</evidence>
<accession>A0A9P0VZN4</accession>
<dbReference type="EC" id="2.3.1.234" evidence="1"/>
<evidence type="ECO:0000256" key="7">
    <source>
        <dbReference type="HAMAP-Rule" id="MF_03179"/>
    </source>
</evidence>
<dbReference type="SUPFAM" id="SSF53067">
    <property type="entry name" value="Actin-like ATPase domain"/>
    <property type="match status" value="2"/>
</dbReference>
<dbReference type="GO" id="GO:0046872">
    <property type="term" value="F:metal ion binding"/>
    <property type="evidence" value="ECO:0007669"/>
    <property type="project" value="UniProtKB-KW"/>
</dbReference>
<comment type="similarity">
    <text evidence="7">Belongs to the KAE1 / TsaD family.</text>
</comment>
<dbReference type="HAMAP" id="MF_01445">
    <property type="entry name" value="TsaD"/>
    <property type="match status" value="1"/>
</dbReference>
<organism evidence="9 10">
    <name type="scientific">[Candida] railenensis</name>
    <dbReference type="NCBI Taxonomy" id="45579"/>
    <lineage>
        <taxon>Eukaryota</taxon>
        <taxon>Fungi</taxon>
        <taxon>Dikarya</taxon>
        <taxon>Ascomycota</taxon>
        <taxon>Saccharomycotina</taxon>
        <taxon>Pichiomycetes</taxon>
        <taxon>Debaryomycetaceae</taxon>
        <taxon>Kurtzmaniella</taxon>
    </lineage>
</organism>
<comment type="cofactor">
    <cofactor evidence="7">
        <name>a divalent metal cation</name>
        <dbReference type="ChEBI" id="CHEBI:60240"/>
    </cofactor>
    <text evidence="7">Binds 1 divalent metal cation per subunit.</text>
</comment>
<proteinExistence type="inferred from homology"/>
<comment type="subcellular location">
    <subcellularLocation>
        <location evidence="7">Mitochondrion</location>
    </subcellularLocation>
</comment>
<feature type="domain" description="Gcp-like" evidence="8">
    <location>
        <begin position="90"/>
        <end position="411"/>
    </location>
</feature>
<comment type="catalytic activity">
    <reaction evidence="6 7">
        <text>L-threonylcarbamoyladenylate + adenosine(37) in tRNA = N(6)-L-threonylcarbamoyladenosine(37) in tRNA + AMP + H(+)</text>
        <dbReference type="Rhea" id="RHEA:37059"/>
        <dbReference type="Rhea" id="RHEA-COMP:10162"/>
        <dbReference type="Rhea" id="RHEA-COMP:10163"/>
        <dbReference type="ChEBI" id="CHEBI:15378"/>
        <dbReference type="ChEBI" id="CHEBI:73682"/>
        <dbReference type="ChEBI" id="CHEBI:74411"/>
        <dbReference type="ChEBI" id="CHEBI:74418"/>
        <dbReference type="ChEBI" id="CHEBI:456215"/>
        <dbReference type="EC" id="2.3.1.234"/>
    </reaction>
</comment>
<keyword evidence="2 7" id="KW-0808">Transferase</keyword>
<evidence type="ECO:0000256" key="3">
    <source>
        <dbReference type="ARBA" id="ARBA00022694"/>
    </source>
</evidence>
<dbReference type="PANTHER" id="PTHR11735">
    <property type="entry name" value="TRNA N6-ADENOSINE THREONYLCARBAMOYLTRANSFERASE"/>
    <property type="match status" value="1"/>
</dbReference>
<dbReference type="Proteomes" id="UP000837801">
    <property type="component" value="Unassembled WGS sequence"/>
</dbReference>
<dbReference type="EMBL" id="CAKXYY010000023">
    <property type="protein sequence ID" value="CAH2355212.1"/>
    <property type="molecule type" value="Genomic_DNA"/>
</dbReference>
<evidence type="ECO:0000313" key="10">
    <source>
        <dbReference type="Proteomes" id="UP000837801"/>
    </source>
</evidence>
<evidence type="ECO:0000256" key="6">
    <source>
        <dbReference type="ARBA" id="ARBA00048117"/>
    </source>
</evidence>
<evidence type="ECO:0000259" key="8">
    <source>
        <dbReference type="Pfam" id="PF00814"/>
    </source>
</evidence>
<dbReference type="GO" id="GO:0072670">
    <property type="term" value="P:mitochondrial tRNA threonylcarbamoyladenosine modification"/>
    <property type="evidence" value="ECO:0007669"/>
    <property type="project" value="TreeGrafter"/>
</dbReference>
<dbReference type="GO" id="GO:0061711">
    <property type="term" value="F:tRNA N(6)-L-threonylcarbamoyladenine synthase activity"/>
    <property type="evidence" value="ECO:0007669"/>
    <property type="project" value="UniProtKB-EC"/>
</dbReference>
<reference evidence="9" key="1">
    <citation type="submission" date="2022-03" db="EMBL/GenBank/DDBJ databases">
        <authorList>
            <person name="Legras J.-L."/>
            <person name="Devillers H."/>
            <person name="Grondin C."/>
        </authorList>
    </citation>
    <scope>NUCLEOTIDE SEQUENCE</scope>
    <source>
        <strain evidence="9">CLIB 1423</strain>
    </source>
</reference>
<dbReference type="Gene3D" id="3.30.420.40">
    <property type="match status" value="2"/>
</dbReference>
<comment type="function">
    <text evidence="7">Required for the formation of a threonylcarbamoyl group on adenosine at position 37 (t(6)A37) in mitochondrial tRNAs that read codons beginning with adenine. Probably involved in the transfer of the threonylcarbamoyl moiety of threonylcarbamoyl-AMP (TC-AMP) to the N6 group of A37. Involved in mitochondrial genome maintenance.</text>
</comment>
<dbReference type="NCBIfam" id="TIGR00329">
    <property type="entry name" value="gcp_kae1"/>
    <property type="match status" value="1"/>
</dbReference>
<keyword evidence="7" id="KW-0496">Mitochondrion</keyword>
<evidence type="ECO:0000313" key="9">
    <source>
        <dbReference type="EMBL" id="CAH2355212.1"/>
    </source>
</evidence>
<dbReference type="PRINTS" id="PR00789">
    <property type="entry name" value="OSIALOPTASE"/>
</dbReference>
<dbReference type="AlphaFoldDB" id="A0A9P0VZN4"/>
<gene>
    <name evidence="7" type="primary">QRI7</name>
    <name evidence="9" type="ORF">CLIB1423_23S00254</name>
</gene>
<keyword evidence="3 7" id="KW-0819">tRNA processing</keyword>
<name>A0A9P0VZN4_9ASCO</name>
<dbReference type="InterPro" id="IPR043129">
    <property type="entry name" value="ATPase_NBD"/>
</dbReference>
<dbReference type="InterPro" id="IPR022450">
    <property type="entry name" value="TsaD"/>
</dbReference>
<evidence type="ECO:0000256" key="2">
    <source>
        <dbReference type="ARBA" id="ARBA00022679"/>
    </source>
</evidence>
<keyword evidence="4 7" id="KW-0479">Metal-binding</keyword>
<dbReference type="OrthoDB" id="10259622at2759"/>
<sequence>MPSSKQSDHCICSSSYVFLVGFSRMFRSTLRRRGLSITFGRRRGLPITFGRRTYKVLAIESSCDDSCIALLEKSPSSRIPEIVDHVKTTLNSSQTGGIIPTDAHSHHQASLSTTLQDFLARNQNTKPDLICCTRGPGMVGSLSAGLQLAKGLAIAWSVPLIGVHHMLGHILVSILSKPNPPKYPFLSLLCSGGHSILVLSKSINDHRIIINTMDIAAGDSLDKCARELGFKGNMLGKELEVYINTIPNTDKKIFQATNTSDRSLNDFGLKMTLPLKKAKHRQHRDQKDKENPIFISSNNEPIKFAFSGFLSSVRGYREHNADELDEYTKQFLAYKIQEMLFDHILDRINFALDRHSAAGDDLFKGVNDFIFSGGVAANKRLRTKLSEDLKYKGNFHFPSLELCTDNAIMIGIAGIEMFEELRLRSDLSILPIRKWPLDELRQMDGSDGWINVKEEEYERVSKSNH</sequence>
<protein>
    <recommendedName>
        <fullName evidence="1">N(6)-L-threonylcarbamoyladenine synthase</fullName>
        <ecNumber evidence="1">2.3.1.234</ecNumber>
    </recommendedName>
</protein>
<keyword evidence="5 7" id="KW-0012">Acyltransferase</keyword>
<dbReference type="PANTHER" id="PTHR11735:SF6">
    <property type="entry name" value="TRNA N6-ADENOSINE THREONYLCARBAMOYLTRANSFERASE, MITOCHONDRIAL"/>
    <property type="match status" value="1"/>
</dbReference>
<dbReference type="InterPro" id="IPR000905">
    <property type="entry name" value="Gcp-like_dom"/>
</dbReference>
<comment type="caution">
    <text evidence="9">The sequence shown here is derived from an EMBL/GenBank/DDBJ whole genome shotgun (WGS) entry which is preliminary data.</text>
</comment>
<comment type="subunit">
    <text evidence="7">Homodimer.</text>
</comment>
<evidence type="ECO:0000256" key="4">
    <source>
        <dbReference type="ARBA" id="ARBA00022723"/>
    </source>
</evidence>
<evidence type="ECO:0000256" key="1">
    <source>
        <dbReference type="ARBA" id="ARBA00012156"/>
    </source>
</evidence>
<keyword evidence="10" id="KW-1185">Reference proteome</keyword>
<dbReference type="Pfam" id="PF00814">
    <property type="entry name" value="TsaD"/>
    <property type="match status" value="1"/>
</dbReference>
<dbReference type="InterPro" id="IPR017861">
    <property type="entry name" value="KAE1/TsaD"/>
</dbReference>
<dbReference type="GO" id="GO:0005739">
    <property type="term" value="C:mitochondrion"/>
    <property type="evidence" value="ECO:0007669"/>
    <property type="project" value="UniProtKB-SubCell"/>
</dbReference>